<dbReference type="AlphaFoldDB" id="A0A5S9N9S3"/>
<dbReference type="InterPro" id="IPR006521">
    <property type="entry name" value="Tail_protein_I"/>
</dbReference>
<evidence type="ECO:0000313" key="2">
    <source>
        <dbReference type="Proteomes" id="UP000433050"/>
    </source>
</evidence>
<name>A0A5S9N9S3_9HYPH</name>
<evidence type="ECO:0008006" key="3">
    <source>
        <dbReference type="Google" id="ProtNLM"/>
    </source>
</evidence>
<dbReference type="NCBIfam" id="TIGR01634">
    <property type="entry name" value="tail_P2_I"/>
    <property type="match status" value="1"/>
</dbReference>
<accession>A0A5S9N9S3</accession>
<proteinExistence type="predicted"/>
<sequence>MTERTSILQLIPPPMARDARVRALLLAFEAALDEMDAPDLMLLDPATVREEALPSLSYEHSLDEFVGPGLPPPVVRTMIERAWDLHEPKGYGVGIVGGIEMLGYRAELIQWWQTSPQGIRGTHEIEVPVDEPIWPDRPLDGVEEVRAIWRMIHAMQRWSQDHGLRIVSEAEVARPIGIGVLTAAHIQIEPYAETVPEIPAPVFAGVGLVIGSLLQIEPEGYA</sequence>
<organism evidence="1 2">
    <name type="scientific">Starkeya nomas</name>
    <dbReference type="NCBI Taxonomy" id="2666134"/>
    <lineage>
        <taxon>Bacteria</taxon>
        <taxon>Pseudomonadati</taxon>
        <taxon>Pseudomonadota</taxon>
        <taxon>Alphaproteobacteria</taxon>
        <taxon>Hyphomicrobiales</taxon>
        <taxon>Xanthobacteraceae</taxon>
        <taxon>Starkeya</taxon>
    </lineage>
</organism>
<dbReference type="EMBL" id="CACSAS010000001">
    <property type="protein sequence ID" value="CAA0086855.1"/>
    <property type="molecule type" value="Genomic_DNA"/>
</dbReference>
<keyword evidence="2" id="KW-1185">Reference proteome</keyword>
<dbReference type="Proteomes" id="UP000433050">
    <property type="component" value="Unassembled WGS sequence"/>
</dbReference>
<evidence type="ECO:0000313" key="1">
    <source>
        <dbReference type="EMBL" id="CAA0086855.1"/>
    </source>
</evidence>
<gene>
    <name evidence="1" type="ORF">STARVERO_00315</name>
</gene>
<dbReference type="RefSeq" id="WP_159597661.1">
    <property type="nucleotide sequence ID" value="NZ_CACSAS010000001.1"/>
</dbReference>
<dbReference type="Pfam" id="PF09684">
    <property type="entry name" value="Tail_P2_I"/>
    <property type="match status" value="1"/>
</dbReference>
<protein>
    <recommendedName>
        <fullName evidence="3">Phage tail protein I</fullName>
    </recommendedName>
</protein>
<reference evidence="1 2" key="1">
    <citation type="submission" date="2019-12" db="EMBL/GenBank/DDBJ databases">
        <authorList>
            <person name="Reyes-Prieto M."/>
        </authorList>
    </citation>
    <scope>NUCLEOTIDE SEQUENCE [LARGE SCALE GENOMIC DNA]</scope>
    <source>
        <strain evidence="1">HF14-78462</strain>
    </source>
</reference>